<accession>A0AAD7EPE6</accession>
<protein>
    <submittedName>
        <fullName evidence="2">Uncharacterized protein</fullName>
    </submittedName>
</protein>
<reference evidence="2" key="1">
    <citation type="submission" date="2023-03" db="EMBL/GenBank/DDBJ databases">
        <title>Massive genome expansion in bonnet fungi (Mycena s.s.) driven by repeated elements and novel gene families across ecological guilds.</title>
        <authorList>
            <consortium name="Lawrence Berkeley National Laboratory"/>
            <person name="Harder C.B."/>
            <person name="Miyauchi S."/>
            <person name="Viragh M."/>
            <person name="Kuo A."/>
            <person name="Thoen E."/>
            <person name="Andreopoulos B."/>
            <person name="Lu D."/>
            <person name="Skrede I."/>
            <person name="Drula E."/>
            <person name="Henrissat B."/>
            <person name="Morin E."/>
            <person name="Kohler A."/>
            <person name="Barry K."/>
            <person name="LaButti K."/>
            <person name="Morin E."/>
            <person name="Salamov A."/>
            <person name="Lipzen A."/>
            <person name="Mereny Z."/>
            <person name="Hegedus B."/>
            <person name="Baldrian P."/>
            <person name="Stursova M."/>
            <person name="Weitz H."/>
            <person name="Taylor A."/>
            <person name="Grigoriev I.V."/>
            <person name="Nagy L.G."/>
            <person name="Martin F."/>
            <person name="Kauserud H."/>
        </authorList>
    </citation>
    <scope>NUCLEOTIDE SEQUENCE</scope>
    <source>
        <strain evidence="2">CBHHK002</strain>
    </source>
</reference>
<evidence type="ECO:0000256" key="1">
    <source>
        <dbReference type="SAM" id="MobiDB-lite"/>
    </source>
</evidence>
<comment type="caution">
    <text evidence="2">The sequence shown here is derived from an EMBL/GenBank/DDBJ whole genome shotgun (WGS) entry which is preliminary data.</text>
</comment>
<feature type="region of interest" description="Disordered" evidence="1">
    <location>
        <begin position="125"/>
        <end position="181"/>
    </location>
</feature>
<name>A0AAD7EPE6_9AGAR</name>
<proteinExistence type="predicted"/>
<evidence type="ECO:0000313" key="3">
    <source>
        <dbReference type="Proteomes" id="UP001218218"/>
    </source>
</evidence>
<feature type="compositionally biased region" description="Basic residues" evidence="1">
    <location>
        <begin position="1"/>
        <end position="11"/>
    </location>
</feature>
<feature type="region of interest" description="Disordered" evidence="1">
    <location>
        <begin position="1"/>
        <end position="85"/>
    </location>
</feature>
<sequence>MAPSKKAAKAKKLVEAKKAKKNDATKPPKKKAKAEEARLTLKLRLLGPKAPEVSTTPMPEPVSLVSSSDPTPPRNPSQEEVSAAVDRYWLNKGRLSPALEDDKLDDSKTEVLLIRKGTTGGKTIFAAGLVDDGTVDGEELEESADEGRETQGSASPESESDSQKADEDELESDDDKPFDLKLSVPFAGPAVDTCRHHVTPPKSVRVTYRFTTQPRTTVFTHLSNDIELEDMVTAARAAQLTTRSTKEFKVELKDLAAITKGKGNTDGKKDGKKKKRPQLLVTKRKCAESDSKESEAEDGKGDEVDSKKTMLASSTVDMDASSVRRDMCSFDMGNFFEKWIRIYYDSTSEPQDSAGNLSKVILSKRGQIAGLTLLDMTAVNFNRDLPAYPIKIGSGQPKPVPAPQPPSMPAVTSMASMSPYGYPPAPWWPPYQTPPAPQALNCYGDGPSSPPQEIKDARLFPRLESWLWSLDDGLRGADDHNFSQYAPEFQREKYVRVVDLETLQVNDLKRLIPELPHGTATKILAYATADITRIRKVEKKHLRVEAQNGARYA</sequence>
<keyword evidence="3" id="KW-1185">Reference proteome</keyword>
<dbReference type="AlphaFoldDB" id="A0AAD7EPE6"/>
<feature type="region of interest" description="Disordered" evidence="1">
    <location>
        <begin position="260"/>
        <end position="308"/>
    </location>
</feature>
<organism evidence="2 3">
    <name type="scientific">Mycena albidolilacea</name>
    <dbReference type="NCBI Taxonomy" id="1033008"/>
    <lineage>
        <taxon>Eukaryota</taxon>
        <taxon>Fungi</taxon>
        <taxon>Dikarya</taxon>
        <taxon>Basidiomycota</taxon>
        <taxon>Agaricomycotina</taxon>
        <taxon>Agaricomycetes</taxon>
        <taxon>Agaricomycetidae</taxon>
        <taxon>Agaricales</taxon>
        <taxon>Marasmiineae</taxon>
        <taxon>Mycenaceae</taxon>
        <taxon>Mycena</taxon>
    </lineage>
</organism>
<feature type="compositionally biased region" description="Acidic residues" evidence="1">
    <location>
        <begin position="133"/>
        <end position="144"/>
    </location>
</feature>
<feature type="compositionally biased region" description="Basic and acidic residues" evidence="1">
    <location>
        <begin position="285"/>
        <end position="308"/>
    </location>
</feature>
<feature type="compositionally biased region" description="Acidic residues" evidence="1">
    <location>
        <begin position="166"/>
        <end position="176"/>
    </location>
</feature>
<dbReference type="Proteomes" id="UP001218218">
    <property type="component" value="Unassembled WGS sequence"/>
</dbReference>
<evidence type="ECO:0000313" key="2">
    <source>
        <dbReference type="EMBL" id="KAJ7346122.1"/>
    </source>
</evidence>
<feature type="compositionally biased region" description="Basic and acidic residues" evidence="1">
    <location>
        <begin position="12"/>
        <end position="26"/>
    </location>
</feature>
<gene>
    <name evidence="2" type="ORF">DFH08DRAFT_961590</name>
</gene>
<dbReference type="EMBL" id="JARIHO010000021">
    <property type="protein sequence ID" value="KAJ7346122.1"/>
    <property type="molecule type" value="Genomic_DNA"/>
</dbReference>